<comment type="cofactor">
    <cofactor evidence="1">
        <name>pyridoxal 5'-phosphate</name>
        <dbReference type="ChEBI" id="CHEBI:597326"/>
    </cofactor>
</comment>
<evidence type="ECO:0000313" key="5">
    <source>
        <dbReference type="EMBL" id="OPA96820.1"/>
    </source>
</evidence>
<dbReference type="PROSITE" id="PS00600">
    <property type="entry name" value="AA_TRANSFER_CLASS_3"/>
    <property type="match status" value="1"/>
</dbReference>
<organism evidence="5 6">
    <name type="scientific">Pseudomonas fluorescens</name>
    <dbReference type="NCBI Taxonomy" id="294"/>
    <lineage>
        <taxon>Bacteria</taxon>
        <taxon>Pseudomonadati</taxon>
        <taxon>Pseudomonadota</taxon>
        <taxon>Gammaproteobacteria</taxon>
        <taxon>Pseudomonadales</taxon>
        <taxon>Pseudomonadaceae</taxon>
        <taxon>Pseudomonas</taxon>
    </lineage>
</organism>
<dbReference type="InterPro" id="IPR005814">
    <property type="entry name" value="Aminotrans_3"/>
</dbReference>
<dbReference type="GO" id="GO:0008483">
    <property type="term" value="F:transaminase activity"/>
    <property type="evidence" value="ECO:0007669"/>
    <property type="project" value="UniProtKB-KW"/>
</dbReference>
<accession>A0A1T2YWV0</accession>
<keyword evidence="3 4" id="KW-0663">Pyridoxal phosphate</keyword>
<dbReference type="OrthoDB" id="6953219at2"/>
<dbReference type="PANTHER" id="PTHR11986:SF121">
    <property type="entry name" value="BLR3010 PROTEIN"/>
    <property type="match status" value="1"/>
</dbReference>
<dbReference type="AlphaFoldDB" id="A0A1T2YWV0"/>
<comment type="similarity">
    <text evidence="4">Belongs to the class-III pyridoxal-phosphate-dependent aminotransferase family.</text>
</comment>
<evidence type="ECO:0000256" key="3">
    <source>
        <dbReference type="ARBA" id="ARBA00022898"/>
    </source>
</evidence>
<dbReference type="Gene3D" id="3.40.640.10">
    <property type="entry name" value="Type I PLP-dependent aspartate aminotransferase-like (Major domain)"/>
    <property type="match status" value="1"/>
</dbReference>
<name>A0A1T2YWV0_PSEFL</name>
<evidence type="ECO:0000256" key="2">
    <source>
        <dbReference type="ARBA" id="ARBA00022576"/>
    </source>
</evidence>
<sequence length="411" mass="44228">MSALIARYEAFINPHWSEVLHQLGEQPVFVRAKGEYLYDDSMSPWLDLVGHYGAAIFGHNHQALKDALSAALEADIPCVTPLGLNDLSAQLAIALIERLNLSGPWRLSTLTTGTEAVEGAIKAALIHTGRSRLLVRRGCFHGSSSLAMHLTDNELWRQGFEALPCPLDVVYFEDIDQATRELASGTFAAMLIEPFQAIGGGVSCSAQDAERLLLACTASGTVSICDEIFSGLGRCGHYSAMQALGWTVRPDILLLSKSLTGAFFPSAHLLMRAPIADSIFGRPGCQKILGSTFANNALGFSVALTALALLDRCLADSVANQHRNAFIQALHGVAETVDPPLQVQALGACVIVEFGDAQTCFFVWHSLFANQILTTVCSNKPSCLKVLPSLTMNADNYSRFIDVFTAVVAEC</sequence>
<dbReference type="InterPro" id="IPR015422">
    <property type="entry name" value="PyrdxlP-dep_Trfase_small"/>
</dbReference>
<evidence type="ECO:0000256" key="1">
    <source>
        <dbReference type="ARBA" id="ARBA00001933"/>
    </source>
</evidence>
<gene>
    <name evidence="5" type="ORF">BFW87_10890</name>
</gene>
<protein>
    <recommendedName>
        <fullName evidence="7">Aspartate aminotransferase family protein</fullName>
    </recommendedName>
</protein>
<evidence type="ECO:0000256" key="4">
    <source>
        <dbReference type="RuleBase" id="RU003560"/>
    </source>
</evidence>
<reference evidence="5 6" key="1">
    <citation type="submission" date="2016-12" db="EMBL/GenBank/DDBJ databases">
        <title>Draft genome sequences of seven strains of Pseudomonas fluorescens that produce 4-formylaminooxyvinylglycine.</title>
        <authorList>
            <person name="Okrent R.A."/>
            <person name="Manning V.A."/>
            <person name="Trippe K.M."/>
        </authorList>
    </citation>
    <scope>NUCLEOTIDE SEQUENCE [LARGE SCALE GENOMIC DNA]</scope>
    <source>
        <strain evidence="5 6">P5A</strain>
    </source>
</reference>
<dbReference type="RefSeq" id="WP_078739834.1">
    <property type="nucleotide sequence ID" value="NZ_MSDF01000014.1"/>
</dbReference>
<keyword evidence="2" id="KW-0032">Aminotransferase</keyword>
<evidence type="ECO:0008006" key="7">
    <source>
        <dbReference type="Google" id="ProtNLM"/>
    </source>
</evidence>
<dbReference type="Proteomes" id="UP000190965">
    <property type="component" value="Unassembled WGS sequence"/>
</dbReference>
<dbReference type="GO" id="GO:0042802">
    <property type="term" value="F:identical protein binding"/>
    <property type="evidence" value="ECO:0007669"/>
    <property type="project" value="TreeGrafter"/>
</dbReference>
<dbReference type="InterPro" id="IPR015421">
    <property type="entry name" value="PyrdxlP-dep_Trfase_major"/>
</dbReference>
<dbReference type="SUPFAM" id="SSF53383">
    <property type="entry name" value="PLP-dependent transferases"/>
    <property type="match status" value="1"/>
</dbReference>
<keyword evidence="2" id="KW-0808">Transferase</keyword>
<proteinExistence type="inferred from homology"/>
<dbReference type="InterPro" id="IPR015424">
    <property type="entry name" value="PyrdxlP-dep_Trfase"/>
</dbReference>
<dbReference type="Gene3D" id="3.90.1150.10">
    <property type="entry name" value="Aspartate Aminotransferase, domain 1"/>
    <property type="match status" value="1"/>
</dbReference>
<dbReference type="PANTHER" id="PTHR11986">
    <property type="entry name" value="AMINOTRANSFERASE CLASS III"/>
    <property type="match status" value="1"/>
</dbReference>
<evidence type="ECO:0000313" key="6">
    <source>
        <dbReference type="Proteomes" id="UP000190965"/>
    </source>
</evidence>
<dbReference type="Pfam" id="PF00202">
    <property type="entry name" value="Aminotran_3"/>
    <property type="match status" value="1"/>
</dbReference>
<dbReference type="EMBL" id="MSDF01000014">
    <property type="protein sequence ID" value="OPA96820.1"/>
    <property type="molecule type" value="Genomic_DNA"/>
</dbReference>
<comment type="caution">
    <text evidence="5">The sequence shown here is derived from an EMBL/GenBank/DDBJ whole genome shotgun (WGS) entry which is preliminary data.</text>
</comment>
<dbReference type="InterPro" id="IPR050103">
    <property type="entry name" value="Class-III_PLP-dep_AT"/>
</dbReference>
<dbReference type="GO" id="GO:0030170">
    <property type="term" value="F:pyridoxal phosphate binding"/>
    <property type="evidence" value="ECO:0007669"/>
    <property type="project" value="InterPro"/>
</dbReference>
<dbReference type="InterPro" id="IPR049704">
    <property type="entry name" value="Aminotrans_3_PPA_site"/>
</dbReference>